<evidence type="ECO:0000313" key="7">
    <source>
        <dbReference type="Proteomes" id="UP000886876"/>
    </source>
</evidence>
<dbReference type="AlphaFoldDB" id="A0A9D1G4U3"/>
<evidence type="ECO:0000256" key="1">
    <source>
        <dbReference type="ARBA" id="ARBA00009437"/>
    </source>
</evidence>
<accession>A0A9D1G4U3</accession>
<dbReference type="Gene3D" id="3.40.190.290">
    <property type="match status" value="1"/>
</dbReference>
<dbReference type="Gene3D" id="1.10.10.10">
    <property type="entry name" value="Winged helix-like DNA-binding domain superfamily/Winged helix DNA-binding domain"/>
    <property type="match status" value="1"/>
</dbReference>
<keyword evidence="3" id="KW-0238">DNA-binding</keyword>
<name>A0A9D1G4U3_9FIRM</name>
<sequence>MLDARLEALLCAVDCGSFTKAAERLYMSPTAVMKRVDSLEADLNLKLIERSPRGIRLTRGGESLCKDARLLRDYARSSLERARSAMRAEDTEFRVGSSLLNPAKPFMELWYSVSGRFPGCKLQLVPFEDSHETIMGEIAALGDKFDLLIGVCDSKLWLEHCNMLPLGRYRKLCAVPREHRLAGRAQISPGDLHGETLMMVPEGDSQTNDAIRRDLRREHPEINIEDTPRFYDISVFNRCAATGNVLLTLECWRDVHPALVSLPVDWDYSIPYGLMYAKEPSEKVRRLVDALS</sequence>
<dbReference type="PROSITE" id="PS50931">
    <property type="entry name" value="HTH_LYSR"/>
    <property type="match status" value="1"/>
</dbReference>
<protein>
    <submittedName>
        <fullName evidence="6">LysR family transcriptional regulator</fullName>
    </submittedName>
</protein>
<dbReference type="Proteomes" id="UP000886876">
    <property type="component" value="Unassembled WGS sequence"/>
</dbReference>
<dbReference type="CDD" id="cd05466">
    <property type="entry name" value="PBP2_LTTR_substrate"/>
    <property type="match status" value="1"/>
</dbReference>
<evidence type="ECO:0000259" key="5">
    <source>
        <dbReference type="PROSITE" id="PS50931"/>
    </source>
</evidence>
<proteinExistence type="inferred from homology"/>
<evidence type="ECO:0000256" key="3">
    <source>
        <dbReference type="ARBA" id="ARBA00023125"/>
    </source>
</evidence>
<dbReference type="InterPro" id="IPR005119">
    <property type="entry name" value="LysR_subst-bd"/>
</dbReference>
<reference evidence="6" key="1">
    <citation type="submission" date="2020-10" db="EMBL/GenBank/DDBJ databases">
        <authorList>
            <person name="Gilroy R."/>
        </authorList>
    </citation>
    <scope>NUCLEOTIDE SEQUENCE</scope>
    <source>
        <strain evidence="6">ChiHecec3B27-6122</strain>
    </source>
</reference>
<dbReference type="InterPro" id="IPR036390">
    <property type="entry name" value="WH_DNA-bd_sf"/>
</dbReference>
<dbReference type="GO" id="GO:0003677">
    <property type="term" value="F:DNA binding"/>
    <property type="evidence" value="ECO:0007669"/>
    <property type="project" value="UniProtKB-KW"/>
</dbReference>
<evidence type="ECO:0000313" key="6">
    <source>
        <dbReference type="EMBL" id="HIS97283.1"/>
    </source>
</evidence>
<evidence type="ECO:0000256" key="4">
    <source>
        <dbReference type="ARBA" id="ARBA00023163"/>
    </source>
</evidence>
<comment type="caution">
    <text evidence="6">The sequence shown here is derived from an EMBL/GenBank/DDBJ whole genome shotgun (WGS) entry which is preliminary data.</text>
</comment>
<organism evidence="6 7">
    <name type="scientific">Candidatus Scatomorpha pullistercoris</name>
    <dbReference type="NCBI Taxonomy" id="2840929"/>
    <lineage>
        <taxon>Bacteria</taxon>
        <taxon>Bacillati</taxon>
        <taxon>Bacillota</taxon>
        <taxon>Clostridia</taxon>
        <taxon>Eubacteriales</taxon>
        <taxon>Candidatus Scatomorpha</taxon>
    </lineage>
</organism>
<dbReference type="EMBL" id="DVJS01000119">
    <property type="protein sequence ID" value="HIS97283.1"/>
    <property type="molecule type" value="Genomic_DNA"/>
</dbReference>
<comment type="similarity">
    <text evidence="1">Belongs to the LysR transcriptional regulatory family.</text>
</comment>
<dbReference type="SUPFAM" id="SSF53850">
    <property type="entry name" value="Periplasmic binding protein-like II"/>
    <property type="match status" value="1"/>
</dbReference>
<dbReference type="GO" id="GO:0003700">
    <property type="term" value="F:DNA-binding transcription factor activity"/>
    <property type="evidence" value="ECO:0007669"/>
    <property type="project" value="InterPro"/>
</dbReference>
<evidence type="ECO:0000256" key="2">
    <source>
        <dbReference type="ARBA" id="ARBA00023015"/>
    </source>
</evidence>
<keyword evidence="2" id="KW-0805">Transcription regulation</keyword>
<reference evidence="6" key="2">
    <citation type="journal article" date="2021" name="PeerJ">
        <title>Extensive microbial diversity within the chicken gut microbiome revealed by metagenomics and culture.</title>
        <authorList>
            <person name="Gilroy R."/>
            <person name="Ravi A."/>
            <person name="Getino M."/>
            <person name="Pursley I."/>
            <person name="Horton D.L."/>
            <person name="Alikhan N.F."/>
            <person name="Baker D."/>
            <person name="Gharbi K."/>
            <person name="Hall N."/>
            <person name="Watson M."/>
            <person name="Adriaenssens E.M."/>
            <person name="Foster-Nyarko E."/>
            <person name="Jarju S."/>
            <person name="Secka A."/>
            <person name="Antonio M."/>
            <person name="Oren A."/>
            <person name="Chaudhuri R.R."/>
            <person name="La Ragione R."/>
            <person name="Hildebrand F."/>
            <person name="Pallen M.J."/>
        </authorList>
    </citation>
    <scope>NUCLEOTIDE SEQUENCE</scope>
    <source>
        <strain evidence="6">ChiHecec3B27-6122</strain>
    </source>
</reference>
<dbReference type="SUPFAM" id="SSF46785">
    <property type="entry name" value="Winged helix' DNA-binding domain"/>
    <property type="match status" value="1"/>
</dbReference>
<dbReference type="Pfam" id="PF00126">
    <property type="entry name" value="HTH_1"/>
    <property type="match status" value="1"/>
</dbReference>
<dbReference type="PANTHER" id="PTHR30346:SF0">
    <property type="entry name" value="HCA OPERON TRANSCRIPTIONAL ACTIVATOR HCAR"/>
    <property type="match status" value="1"/>
</dbReference>
<dbReference type="InterPro" id="IPR000847">
    <property type="entry name" value="LysR_HTH_N"/>
</dbReference>
<dbReference type="PANTHER" id="PTHR30346">
    <property type="entry name" value="TRANSCRIPTIONAL DUAL REGULATOR HCAR-RELATED"/>
    <property type="match status" value="1"/>
</dbReference>
<dbReference type="Pfam" id="PF03466">
    <property type="entry name" value="LysR_substrate"/>
    <property type="match status" value="1"/>
</dbReference>
<keyword evidence="4" id="KW-0804">Transcription</keyword>
<dbReference type="GO" id="GO:0032993">
    <property type="term" value="C:protein-DNA complex"/>
    <property type="evidence" value="ECO:0007669"/>
    <property type="project" value="TreeGrafter"/>
</dbReference>
<gene>
    <name evidence="6" type="ORF">IAD42_04835</name>
</gene>
<feature type="domain" description="HTH lysR-type" evidence="5">
    <location>
        <begin position="1"/>
        <end position="58"/>
    </location>
</feature>
<dbReference type="InterPro" id="IPR036388">
    <property type="entry name" value="WH-like_DNA-bd_sf"/>
</dbReference>